<evidence type="ECO:0000313" key="5">
    <source>
        <dbReference type="EMBL" id="SVB44884.1"/>
    </source>
</evidence>
<dbReference type="InterPro" id="IPR050343">
    <property type="entry name" value="RsuA_PseudoU_synthase"/>
</dbReference>
<evidence type="ECO:0000256" key="1">
    <source>
        <dbReference type="ARBA" id="ARBA00008348"/>
    </source>
</evidence>
<protein>
    <recommendedName>
        <fullName evidence="4">RNA-binding S4 domain-containing protein</fullName>
    </recommendedName>
</protein>
<evidence type="ECO:0000259" key="4">
    <source>
        <dbReference type="SMART" id="SM00363"/>
    </source>
</evidence>
<dbReference type="InterPro" id="IPR036986">
    <property type="entry name" value="S4_RNA-bd_sf"/>
</dbReference>
<dbReference type="InterPro" id="IPR018496">
    <property type="entry name" value="PsdUridine_synth_RsuA/RluB_CS"/>
</dbReference>
<accession>A0A382E433</accession>
<name>A0A382E433_9ZZZZ</name>
<dbReference type="InterPro" id="IPR000748">
    <property type="entry name" value="PsdUridine_synth_RsuA/RluB/E/F"/>
</dbReference>
<comment type="similarity">
    <text evidence="1">Belongs to the pseudouridine synthase RsuA family.</text>
</comment>
<sequence>MIKKNEKNKQRIAKFLASSGVASRRESEKIILDKRVEVNGRIISSPAFDIKDGDQVNVDGKPIKRSDNLRVFLFNKPQGYLVTTKDPVGRKTIYDLFPKKLKKIITVGRLDYNSEGLIILTNNGDFSRFLELPSNQFLRTYKVRVHGNIDKEKLSNLSNGITLKGIKYKSIEASLEKTNKSNAWLLMKLKEGKNKEIRRICESFDLKVNRLIRISYGPFNLGKINKTEIIEVSYGFLRRKFEKTFFSH</sequence>
<feature type="domain" description="RNA-binding S4" evidence="4">
    <location>
        <begin position="10"/>
        <end position="69"/>
    </location>
</feature>
<dbReference type="PANTHER" id="PTHR47683:SF3">
    <property type="entry name" value="RIBOSOMAL LARGE SUBUNIT PSEUDOURIDINE SYNTHASE B"/>
    <property type="match status" value="1"/>
</dbReference>
<evidence type="ECO:0000256" key="2">
    <source>
        <dbReference type="ARBA" id="ARBA00022884"/>
    </source>
</evidence>
<dbReference type="FunFam" id="3.10.290.10:FF:000003">
    <property type="entry name" value="Pseudouridine synthase"/>
    <property type="match status" value="1"/>
</dbReference>
<dbReference type="Gene3D" id="3.30.70.1560">
    <property type="entry name" value="Alpha-L RNA-binding motif"/>
    <property type="match status" value="1"/>
</dbReference>
<proteinExistence type="inferred from homology"/>
<dbReference type="InterPro" id="IPR002942">
    <property type="entry name" value="S4_RNA-bd"/>
</dbReference>
<dbReference type="Pfam" id="PF00849">
    <property type="entry name" value="PseudoU_synth_2"/>
    <property type="match status" value="1"/>
</dbReference>
<dbReference type="Pfam" id="PF01479">
    <property type="entry name" value="S4"/>
    <property type="match status" value="1"/>
</dbReference>
<dbReference type="InterPro" id="IPR020103">
    <property type="entry name" value="PsdUridine_synth_cat_dom_sf"/>
</dbReference>
<dbReference type="CDD" id="cd00165">
    <property type="entry name" value="S4"/>
    <property type="match status" value="1"/>
</dbReference>
<dbReference type="InterPro" id="IPR020094">
    <property type="entry name" value="TruA/RsuA/RluB/E/F_N"/>
</dbReference>
<dbReference type="SUPFAM" id="SSF55120">
    <property type="entry name" value="Pseudouridine synthase"/>
    <property type="match status" value="1"/>
</dbReference>
<dbReference type="Gene3D" id="3.30.70.580">
    <property type="entry name" value="Pseudouridine synthase I, catalytic domain, N-terminal subdomain"/>
    <property type="match status" value="1"/>
</dbReference>
<dbReference type="GO" id="GO:0009982">
    <property type="term" value="F:pseudouridine synthase activity"/>
    <property type="evidence" value="ECO:0007669"/>
    <property type="project" value="InterPro"/>
</dbReference>
<keyword evidence="2" id="KW-0694">RNA-binding</keyword>
<dbReference type="InterPro" id="IPR006145">
    <property type="entry name" value="PsdUridine_synth_RsuA/RluA"/>
</dbReference>
<dbReference type="GO" id="GO:0001522">
    <property type="term" value="P:pseudouridine synthesis"/>
    <property type="evidence" value="ECO:0007669"/>
    <property type="project" value="InterPro"/>
</dbReference>
<dbReference type="GO" id="GO:0003723">
    <property type="term" value="F:RNA binding"/>
    <property type="evidence" value="ECO:0007669"/>
    <property type="project" value="UniProtKB-KW"/>
</dbReference>
<dbReference type="PANTHER" id="PTHR47683">
    <property type="entry name" value="PSEUDOURIDINE SYNTHASE FAMILY PROTEIN-RELATED"/>
    <property type="match status" value="1"/>
</dbReference>
<dbReference type="AlphaFoldDB" id="A0A382E433"/>
<keyword evidence="3" id="KW-0413">Isomerase</keyword>
<dbReference type="SMART" id="SM00363">
    <property type="entry name" value="S4"/>
    <property type="match status" value="1"/>
</dbReference>
<dbReference type="PROSITE" id="PS01149">
    <property type="entry name" value="PSI_RSU"/>
    <property type="match status" value="1"/>
</dbReference>
<dbReference type="NCBIfam" id="TIGR00093">
    <property type="entry name" value="pseudouridine synthase"/>
    <property type="match status" value="1"/>
</dbReference>
<organism evidence="5">
    <name type="scientific">marine metagenome</name>
    <dbReference type="NCBI Taxonomy" id="408172"/>
    <lineage>
        <taxon>unclassified sequences</taxon>
        <taxon>metagenomes</taxon>
        <taxon>ecological metagenomes</taxon>
    </lineage>
</organism>
<dbReference type="PROSITE" id="PS50889">
    <property type="entry name" value="S4"/>
    <property type="match status" value="1"/>
</dbReference>
<dbReference type="InterPro" id="IPR042092">
    <property type="entry name" value="PsdUridine_s_RsuA/RluB/E/F_cat"/>
</dbReference>
<gene>
    <name evidence="5" type="ORF">METZ01_LOCUS197738</name>
</gene>
<dbReference type="SUPFAM" id="SSF55174">
    <property type="entry name" value="Alpha-L RNA-binding motif"/>
    <property type="match status" value="1"/>
</dbReference>
<dbReference type="GO" id="GO:0006364">
    <property type="term" value="P:rRNA processing"/>
    <property type="evidence" value="ECO:0007669"/>
    <property type="project" value="UniProtKB-ARBA"/>
</dbReference>
<dbReference type="Gene3D" id="3.10.290.10">
    <property type="entry name" value="RNA-binding S4 domain"/>
    <property type="match status" value="1"/>
</dbReference>
<evidence type="ECO:0000256" key="3">
    <source>
        <dbReference type="ARBA" id="ARBA00023235"/>
    </source>
</evidence>
<reference evidence="5" key="1">
    <citation type="submission" date="2018-05" db="EMBL/GenBank/DDBJ databases">
        <authorList>
            <person name="Lanie J.A."/>
            <person name="Ng W.-L."/>
            <person name="Kazmierczak K.M."/>
            <person name="Andrzejewski T.M."/>
            <person name="Davidsen T.M."/>
            <person name="Wayne K.J."/>
            <person name="Tettelin H."/>
            <person name="Glass J.I."/>
            <person name="Rusch D."/>
            <person name="Podicherti R."/>
            <person name="Tsui H.-C.T."/>
            <person name="Winkler M.E."/>
        </authorList>
    </citation>
    <scope>NUCLEOTIDE SEQUENCE</scope>
</reference>
<dbReference type="EMBL" id="UINC01042359">
    <property type="protein sequence ID" value="SVB44884.1"/>
    <property type="molecule type" value="Genomic_DNA"/>
</dbReference>